<keyword evidence="3" id="KW-1185">Reference proteome</keyword>
<dbReference type="Proteomes" id="UP000652761">
    <property type="component" value="Unassembled WGS sequence"/>
</dbReference>
<organism evidence="2 3">
    <name type="scientific">Colocasia esculenta</name>
    <name type="common">Wild taro</name>
    <name type="synonym">Arum esculentum</name>
    <dbReference type="NCBI Taxonomy" id="4460"/>
    <lineage>
        <taxon>Eukaryota</taxon>
        <taxon>Viridiplantae</taxon>
        <taxon>Streptophyta</taxon>
        <taxon>Embryophyta</taxon>
        <taxon>Tracheophyta</taxon>
        <taxon>Spermatophyta</taxon>
        <taxon>Magnoliopsida</taxon>
        <taxon>Liliopsida</taxon>
        <taxon>Araceae</taxon>
        <taxon>Aroideae</taxon>
        <taxon>Colocasieae</taxon>
        <taxon>Colocasia</taxon>
    </lineage>
</organism>
<protein>
    <submittedName>
        <fullName evidence="2">Uncharacterized protein</fullName>
    </submittedName>
</protein>
<dbReference type="EMBL" id="NMUH01014882">
    <property type="protein sequence ID" value="MQM23062.1"/>
    <property type="molecule type" value="Genomic_DNA"/>
</dbReference>
<feature type="compositionally biased region" description="Low complexity" evidence="1">
    <location>
        <begin position="1"/>
        <end position="21"/>
    </location>
</feature>
<name>A0A843XVD8_COLES</name>
<comment type="caution">
    <text evidence="2">The sequence shown here is derived from an EMBL/GenBank/DDBJ whole genome shotgun (WGS) entry which is preliminary data.</text>
</comment>
<dbReference type="AlphaFoldDB" id="A0A843XVD8"/>
<feature type="region of interest" description="Disordered" evidence="1">
    <location>
        <begin position="1"/>
        <end position="36"/>
    </location>
</feature>
<evidence type="ECO:0000256" key="1">
    <source>
        <dbReference type="SAM" id="MobiDB-lite"/>
    </source>
</evidence>
<reference evidence="2" key="1">
    <citation type="submission" date="2017-07" db="EMBL/GenBank/DDBJ databases">
        <title>Taro Niue Genome Assembly and Annotation.</title>
        <authorList>
            <person name="Atibalentja N."/>
            <person name="Keating K."/>
            <person name="Fields C.J."/>
        </authorList>
    </citation>
    <scope>NUCLEOTIDE SEQUENCE</scope>
    <source>
        <strain evidence="2">Niue_2</strain>
        <tissue evidence="2">Leaf</tissue>
    </source>
</reference>
<proteinExistence type="predicted"/>
<gene>
    <name evidence="2" type="ORF">Taro_056123</name>
</gene>
<evidence type="ECO:0000313" key="3">
    <source>
        <dbReference type="Proteomes" id="UP000652761"/>
    </source>
</evidence>
<evidence type="ECO:0000313" key="2">
    <source>
        <dbReference type="EMBL" id="MQM23062.1"/>
    </source>
</evidence>
<accession>A0A843XVD8</accession>
<sequence length="77" mass="8503">MANRCSAIDAIDSRSSASADVAPHRHHRRRTATTNAAPQLKHNGLWRNDLVVLKSSCPIAQETKAQTVSRDIELISR</sequence>